<comment type="function">
    <text evidence="1">Involved in DNA damage repair.</text>
</comment>
<dbReference type="PANTHER" id="PTHR38136">
    <property type="entry name" value="DNA REPAIR PROTEIN"/>
    <property type="match status" value="1"/>
</dbReference>
<evidence type="ECO:0000256" key="1">
    <source>
        <dbReference type="HAMAP-Rule" id="MF_02096"/>
    </source>
</evidence>
<dbReference type="PATRIC" id="fig|301375.6.peg.316"/>
<feature type="domain" description="Archaeal Nre C-terminal" evidence="3">
    <location>
        <begin position="284"/>
        <end position="388"/>
    </location>
</feature>
<dbReference type="InterPro" id="IPR006979">
    <property type="entry name" value="Nre_C"/>
</dbReference>
<dbReference type="HAMAP" id="MF_02096">
    <property type="entry name" value="Nre"/>
    <property type="match status" value="1"/>
</dbReference>
<evidence type="ECO:0000313" key="4">
    <source>
        <dbReference type="EMBL" id="KUK97251.1"/>
    </source>
</evidence>
<keyword evidence="1" id="KW-0234">DNA repair</keyword>
<dbReference type="Pfam" id="PF04895">
    <property type="entry name" value="Nre_C"/>
    <property type="match status" value="1"/>
</dbReference>
<dbReference type="AlphaFoldDB" id="A0A101ILA8"/>
<name>A0A101ILA8_9EURY</name>
<proteinExistence type="inferred from homology"/>
<dbReference type="InterPro" id="IPR033167">
    <property type="entry name" value="Nre"/>
</dbReference>
<dbReference type="EMBL" id="LGHB01000003">
    <property type="protein sequence ID" value="KUK97251.1"/>
    <property type="molecule type" value="Genomic_DNA"/>
</dbReference>
<dbReference type="Pfam" id="PF04894">
    <property type="entry name" value="Nre_N"/>
    <property type="match status" value="1"/>
</dbReference>
<accession>A0A101ILA8</accession>
<protein>
    <recommendedName>
        <fullName evidence="1">DNA repair protein</fullName>
    </recommendedName>
</protein>
<feature type="domain" description="Archaeal Nre N-terminal" evidence="2">
    <location>
        <begin position="14"/>
        <end position="269"/>
    </location>
</feature>
<reference evidence="5" key="1">
    <citation type="journal article" date="2015" name="MBio">
        <title>Genome-Resolved Metagenomic Analysis Reveals Roles for Candidate Phyla and Other Microbial Community Members in Biogeochemical Transformations in Oil Reservoirs.</title>
        <authorList>
            <person name="Hu P."/>
            <person name="Tom L."/>
            <person name="Singh A."/>
            <person name="Thomas B.C."/>
            <person name="Baker B.J."/>
            <person name="Piceno Y.M."/>
            <person name="Andersen G.L."/>
            <person name="Banfield J.F."/>
        </authorList>
    </citation>
    <scope>NUCLEOTIDE SEQUENCE [LARGE SCALE GENOMIC DNA]</scope>
</reference>
<organism evidence="4 5">
    <name type="scientific">Methanothrix harundinacea</name>
    <dbReference type="NCBI Taxonomy" id="301375"/>
    <lineage>
        <taxon>Archaea</taxon>
        <taxon>Methanobacteriati</taxon>
        <taxon>Methanobacteriota</taxon>
        <taxon>Stenosarchaea group</taxon>
        <taxon>Methanomicrobia</taxon>
        <taxon>Methanotrichales</taxon>
        <taxon>Methanotrichaceae</taxon>
        <taxon>Methanothrix</taxon>
    </lineage>
</organism>
<comment type="caution">
    <text evidence="4">The sequence shown here is derived from an EMBL/GenBank/DDBJ whole genome shotgun (WGS) entry which is preliminary data.</text>
</comment>
<evidence type="ECO:0000259" key="3">
    <source>
        <dbReference type="Pfam" id="PF04895"/>
    </source>
</evidence>
<keyword evidence="1" id="KW-0227">DNA damage</keyword>
<dbReference type="InterPro" id="IPR006978">
    <property type="entry name" value="Nre_N"/>
</dbReference>
<comment type="similarity">
    <text evidence="1">Belongs to the Nre family.</text>
</comment>
<sequence length="389" mass="42380">MKSFRIAAQLPKLGTVIEGQSPPEVFVGRFGYPQVSAGPLVPADENGVLGLGSRPDLDSLLFSRPVDLARMEVGEIVALRSSMVRSGSKVAVQDARNPGRLLEMAQEIAMSSTPVGTEVTFAKPPRGRLRFDGFMMPSGPSGSIEEMEITSNPSIPRKVDAVVEDSDLLAAKAVGELYISGVEVDGISRLLSLGLLGKKRKLVPTRWSITASDDIAGKHLIAAIQDLPPVNEYLLFSGERLGNHFEVLLSPGSFTYELIEIWLPRSVWSGDEPWIGADREGPGPKKGYSSLAGGYYAARLALLERLADMRRQASTLIVREITEEYWAPLGVWVVREAAREALRNPPKKFETLDAALADMATRLRTPARDWRSHSELARGAGQTTLAKFC</sequence>
<evidence type="ECO:0000259" key="2">
    <source>
        <dbReference type="Pfam" id="PF04894"/>
    </source>
</evidence>
<dbReference type="GO" id="GO:0006281">
    <property type="term" value="P:DNA repair"/>
    <property type="evidence" value="ECO:0007669"/>
    <property type="project" value="UniProtKB-UniRule"/>
</dbReference>
<gene>
    <name evidence="4" type="ORF">XE07_0406</name>
</gene>
<dbReference type="Proteomes" id="UP000053961">
    <property type="component" value="Unassembled WGS sequence"/>
</dbReference>
<comment type="caution">
    <text evidence="1">Lacks conserved residue(s) required for the propagation of feature annotation.</text>
</comment>
<dbReference type="PANTHER" id="PTHR38136:SF2">
    <property type="entry name" value="DNA REPAIR PROTEIN"/>
    <property type="match status" value="1"/>
</dbReference>
<evidence type="ECO:0000313" key="5">
    <source>
        <dbReference type="Proteomes" id="UP000053961"/>
    </source>
</evidence>